<dbReference type="AlphaFoldDB" id="A0A0U1LXV6"/>
<feature type="region of interest" description="Disordered" evidence="1">
    <location>
        <begin position="307"/>
        <end position="331"/>
    </location>
</feature>
<gene>
    <name evidence="2" type="ORF">PISL3812_05220</name>
</gene>
<evidence type="ECO:0000256" key="1">
    <source>
        <dbReference type="SAM" id="MobiDB-lite"/>
    </source>
</evidence>
<dbReference type="GO" id="GO:0005634">
    <property type="term" value="C:nucleus"/>
    <property type="evidence" value="ECO:0007669"/>
    <property type="project" value="TreeGrafter"/>
</dbReference>
<dbReference type="EMBL" id="CVMT01000004">
    <property type="protein sequence ID" value="CRG88193.1"/>
    <property type="molecule type" value="Genomic_DNA"/>
</dbReference>
<dbReference type="PANTHER" id="PTHR15410:SF2">
    <property type="entry name" value="HIRA-INTERACTING PROTEIN 3"/>
    <property type="match status" value="1"/>
</dbReference>
<organism evidence="2 3">
    <name type="scientific">Talaromyces islandicus</name>
    <name type="common">Penicillium islandicum</name>
    <dbReference type="NCBI Taxonomy" id="28573"/>
    <lineage>
        <taxon>Eukaryota</taxon>
        <taxon>Fungi</taxon>
        <taxon>Dikarya</taxon>
        <taxon>Ascomycota</taxon>
        <taxon>Pezizomycotina</taxon>
        <taxon>Eurotiomycetes</taxon>
        <taxon>Eurotiomycetidae</taxon>
        <taxon>Eurotiales</taxon>
        <taxon>Trichocomaceae</taxon>
        <taxon>Talaromyces</taxon>
        <taxon>Talaromyces sect. Islandici</taxon>
    </lineage>
</organism>
<evidence type="ECO:0000313" key="2">
    <source>
        <dbReference type="EMBL" id="CRG88193.1"/>
    </source>
</evidence>
<feature type="compositionally biased region" description="Basic and acidic residues" evidence="1">
    <location>
        <begin position="70"/>
        <end position="85"/>
    </location>
</feature>
<dbReference type="PANTHER" id="PTHR15410">
    <property type="entry name" value="HIRA-INTERACTING PROTEIN 3"/>
    <property type="match status" value="1"/>
</dbReference>
<evidence type="ECO:0000313" key="3">
    <source>
        <dbReference type="Proteomes" id="UP000054383"/>
    </source>
</evidence>
<evidence type="ECO:0008006" key="4">
    <source>
        <dbReference type="Google" id="ProtNLM"/>
    </source>
</evidence>
<proteinExistence type="predicted"/>
<reference evidence="2 3" key="1">
    <citation type="submission" date="2015-04" db="EMBL/GenBank/DDBJ databases">
        <authorList>
            <person name="Syromyatnikov M.Y."/>
            <person name="Popov V.N."/>
        </authorList>
    </citation>
    <scope>NUCLEOTIDE SEQUENCE [LARGE SCALE GENOMIC DNA]</scope>
    <source>
        <strain evidence="2">WF-38-12</strain>
    </source>
</reference>
<feature type="region of interest" description="Disordered" evidence="1">
    <location>
        <begin position="1"/>
        <end position="25"/>
    </location>
</feature>
<protein>
    <recommendedName>
        <fullName evidence="4">Transcriptional regulator</fullName>
    </recommendedName>
</protein>
<keyword evidence="3" id="KW-1185">Reference proteome</keyword>
<dbReference type="OrthoDB" id="552755at2759"/>
<name>A0A0U1LXV6_TALIS</name>
<sequence>MPPRYAFYDSSDEETGETDNKCSDERLEKGLRDTVASIFRSGKLEELTVKRVRLATETTLGLEEGFFKAHQEWKPRSETVIKEEAAAQDQAQDNEQESDEAPKPTTSSVEKRKKPTKTKAPQQDDEGPSKAKKRRKTTKTIESDDEDQEGTKAASSLAEESADQTPASVESEKDDHEASVDKGAGDESESEMSVVLEEPAPKKQQKPQKKSSGPAPKKAKAKPKAASESDPDQAEIKRLQGWLLKCGIRKFWARELAPYDTPKAKIKHLKSMLEEVGMKGRYSIEKARQIRDARELQADLEAVKEGAMKWGTEGTPGADDGSDGEKPRRRLVKGRQSLAFLSDDGEETD</sequence>
<feature type="compositionally biased region" description="Basic and acidic residues" evidence="1">
    <location>
        <begin position="170"/>
        <end position="185"/>
    </location>
</feature>
<dbReference type="InterPro" id="IPR037647">
    <property type="entry name" value="HIRIP3"/>
</dbReference>
<dbReference type="STRING" id="28573.A0A0U1LXV6"/>
<feature type="region of interest" description="Disordered" evidence="1">
    <location>
        <begin position="70"/>
        <end position="234"/>
    </location>
</feature>
<accession>A0A0U1LXV6</accession>
<dbReference type="OMA" id="CGIRKIW"/>
<dbReference type="Proteomes" id="UP000054383">
    <property type="component" value="Unassembled WGS sequence"/>
</dbReference>